<organism evidence="2 3">
    <name type="scientific">Halorientalis brevis</name>
    <dbReference type="NCBI Taxonomy" id="1126241"/>
    <lineage>
        <taxon>Archaea</taxon>
        <taxon>Methanobacteriati</taxon>
        <taxon>Methanobacteriota</taxon>
        <taxon>Stenosarchaea group</taxon>
        <taxon>Halobacteria</taxon>
        <taxon>Halobacteriales</taxon>
        <taxon>Haloarculaceae</taxon>
        <taxon>Halorientalis</taxon>
    </lineage>
</organism>
<evidence type="ECO:0000313" key="2">
    <source>
        <dbReference type="EMBL" id="MFD1589017.1"/>
    </source>
</evidence>
<dbReference type="RefSeq" id="WP_247378667.1">
    <property type="nucleotide sequence ID" value="NZ_JALLGV010000005.1"/>
</dbReference>
<comment type="caution">
    <text evidence="2">The sequence shown here is derived from an EMBL/GenBank/DDBJ whole genome shotgun (WGS) entry which is preliminary data.</text>
</comment>
<dbReference type="AlphaFoldDB" id="A0ABD6CID1"/>
<evidence type="ECO:0000256" key="1">
    <source>
        <dbReference type="SAM" id="MobiDB-lite"/>
    </source>
</evidence>
<sequence length="335" mass="35232">MSKSRLAGVFVAIVTVIVLLGAVAPLLASTSGSQGRTATNASILEPSSHLVDVPDQTGNVTVDAGAESKVVVIDRSHANGFTRAQIQPFVRSLVEAGHEVRFHGSGKQQQFQSKGINRSLRGADALVVIAPQKPFASGEVKGVTDFANRGGRVLMLAEPSRTEVSGGLMSGISVTQVSTELTSIASQFDVAVGTGYLYNMHENANNFQHVYATPPNESQSIEGVERAVFQRATPVAANGSSAEVLLTATNRTRLSTTRANEQYGVAARSGNATVIGDATFLSPSNYATADNEVLIGHAIEFLVTGSKTAKQAPTQTDRGQNVTQRFPQPGSRQTP</sequence>
<dbReference type="Proteomes" id="UP001597119">
    <property type="component" value="Unassembled WGS sequence"/>
</dbReference>
<keyword evidence="3" id="KW-1185">Reference proteome</keyword>
<feature type="region of interest" description="Disordered" evidence="1">
    <location>
        <begin position="309"/>
        <end position="335"/>
    </location>
</feature>
<accession>A0ABD6CID1</accession>
<name>A0ABD6CID1_9EURY</name>
<evidence type="ECO:0000313" key="3">
    <source>
        <dbReference type="Proteomes" id="UP001597119"/>
    </source>
</evidence>
<protein>
    <submittedName>
        <fullName evidence="2">GldG family protein</fullName>
    </submittedName>
</protein>
<gene>
    <name evidence="2" type="ORF">ACFR9U_18715</name>
</gene>
<reference evidence="2 3" key="1">
    <citation type="journal article" date="2019" name="Int. J. Syst. Evol. Microbiol.">
        <title>The Global Catalogue of Microorganisms (GCM) 10K type strain sequencing project: providing services to taxonomists for standard genome sequencing and annotation.</title>
        <authorList>
            <consortium name="The Broad Institute Genomics Platform"/>
            <consortium name="The Broad Institute Genome Sequencing Center for Infectious Disease"/>
            <person name="Wu L."/>
            <person name="Ma J."/>
        </authorList>
    </citation>
    <scope>NUCLEOTIDE SEQUENCE [LARGE SCALE GENOMIC DNA]</scope>
    <source>
        <strain evidence="2 3">CGMCC 1.12125</strain>
    </source>
</reference>
<dbReference type="EMBL" id="JBHUDJ010000014">
    <property type="protein sequence ID" value="MFD1589017.1"/>
    <property type="molecule type" value="Genomic_DNA"/>
</dbReference>
<proteinExistence type="predicted"/>